<feature type="transmembrane region" description="Helical" evidence="1">
    <location>
        <begin position="81"/>
        <end position="100"/>
    </location>
</feature>
<proteinExistence type="predicted"/>
<evidence type="ECO:0000313" key="3">
    <source>
        <dbReference type="Proteomes" id="UP000480178"/>
    </source>
</evidence>
<dbReference type="RefSeq" id="WP_162447009.1">
    <property type="nucleotide sequence ID" value="NZ_CP048222.1"/>
</dbReference>
<organism evidence="2 3">
    <name type="scientific">Rhodocytophaga rosea</name>
    <dbReference type="NCBI Taxonomy" id="2704465"/>
    <lineage>
        <taxon>Bacteria</taxon>
        <taxon>Pseudomonadati</taxon>
        <taxon>Bacteroidota</taxon>
        <taxon>Cytophagia</taxon>
        <taxon>Cytophagales</taxon>
        <taxon>Rhodocytophagaceae</taxon>
        <taxon>Rhodocytophaga</taxon>
    </lineage>
</organism>
<feature type="transmembrane region" description="Helical" evidence="1">
    <location>
        <begin position="107"/>
        <end position="126"/>
    </location>
</feature>
<feature type="transmembrane region" description="Helical" evidence="1">
    <location>
        <begin position="36"/>
        <end position="52"/>
    </location>
</feature>
<keyword evidence="1" id="KW-0812">Transmembrane</keyword>
<protein>
    <submittedName>
        <fullName evidence="2">Uncharacterized protein</fullName>
    </submittedName>
</protein>
<sequence length="197" mass="22220">MNKIQPRTIVLGLFIILAALYRLLLADNAQLPFSNFTPIGAMALFGGCYFYNKGKAFAFPLLSLWIGDIFLNRYWYFDEWVIFYDGFAWVYASFLGMVLIGRFIKKVSVISVVLSAVSAALLHWLVSDLGVLLSGGTDVTTGLPYTRDLEGLLKCYYLAIPYMQNMLVGNLVYCALFFGVFELLQKRYPALKLQVVS</sequence>
<dbReference type="Pfam" id="PF20221">
    <property type="entry name" value="DUF6580"/>
    <property type="match status" value="1"/>
</dbReference>
<keyword evidence="1" id="KW-1133">Transmembrane helix</keyword>
<feature type="transmembrane region" description="Helical" evidence="1">
    <location>
        <begin position="166"/>
        <end position="184"/>
    </location>
</feature>
<feature type="transmembrane region" description="Helical" evidence="1">
    <location>
        <begin position="57"/>
        <end position="75"/>
    </location>
</feature>
<reference evidence="2 3" key="1">
    <citation type="submission" date="2020-01" db="EMBL/GenBank/DDBJ databases">
        <authorList>
            <person name="Kim M.K."/>
        </authorList>
    </citation>
    <scope>NUCLEOTIDE SEQUENCE [LARGE SCALE GENOMIC DNA]</scope>
    <source>
        <strain evidence="2 3">172606-1</strain>
    </source>
</reference>
<dbReference type="Proteomes" id="UP000480178">
    <property type="component" value="Chromosome"/>
</dbReference>
<dbReference type="KEGG" id="rhoz:GXP67_32650"/>
<dbReference type="EMBL" id="CP048222">
    <property type="protein sequence ID" value="QHT71066.1"/>
    <property type="molecule type" value="Genomic_DNA"/>
</dbReference>
<evidence type="ECO:0000313" key="2">
    <source>
        <dbReference type="EMBL" id="QHT71066.1"/>
    </source>
</evidence>
<dbReference type="AlphaFoldDB" id="A0A6C0GSS4"/>
<keyword evidence="3" id="KW-1185">Reference proteome</keyword>
<accession>A0A6C0GSS4</accession>
<evidence type="ECO:0000256" key="1">
    <source>
        <dbReference type="SAM" id="Phobius"/>
    </source>
</evidence>
<dbReference type="InterPro" id="IPR046487">
    <property type="entry name" value="DUF6580"/>
</dbReference>
<gene>
    <name evidence="2" type="ORF">GXP67_32650</name>
</gene>
<name>A0A6C0GSS4_9BACT</name>
<keyword evidence="1" id="KW-0472">Membrane</keyword>